<reference evidence="2" key="1">
    <citation type="journal article" date="2006" name="PLoS Biol.">
        <title>Macronuclear genome sequence of the ciliate Tetrahymena thermophila, a model eukaryote.</title>
        <authorList>
            <person name="Eisen J.A."/>
            <person name="Coyne R.S."/>
            <person name="Wu M."/>
            <person name="Wu D."/>
            <person name="Thiagarajan M."/>
            <person name="Wortman J.R."/>
            <person name="Badger J.H."/>
            <person name="Ren Q."/>
            <person name="Amedeo P."/>
            <person name="Jones K.M."/>
            <person name="Tallon L.J."/>
            <person name="Delcher A.L."/>
            <person name="Salzberg S.L."/>
            <person name="Silva J.C."/>
            <person name="Haas B.J."/>
            <person name="Majoros W.H."/>
            <person name="Farzad M."/>
            <person name="Carlton J.M."/>
            <person name="Smith R.K. Jr."/>
            <person name="Garg J."/>
            <person name="Pearlman R.E."/>
            <person name="Karrer K.M."/>
            <person name="Sun L."/>
            <person name="Manning G."/>
            <person name="Elde N.C."/>
            <person name="Turkewitz A.P."/>
            <person name="Asai D.J."/>
            <person name="Wilkes D.E."/>
            <person name="Wang Y."/>
            <person name="Cai H."/>
            <person name="Collins K."/>
            <person name="Stewart B.A."/>
            <person name="Lee S.R."/>
            <person name="Wilamowska K."/>
            <person name="Weinberg Z."/>
            <person name="Ruzzo W.L."/>
            <person name="Wloga D."/>
            <person name="Gaertig J."/>
            <person name="Frankel J."/>
            <person name="Tsao C.-C."/>
            <person name="Gorovsky M.A."/>
            <person name="Keeling P.J."/>
            <person name="Waller R.F."/>
            <person name="Patron N.J."/>
            <person name="Cherry J.M."/>
            <person name="Stover N.A."/>
            <person name="Krieger C.J."/>
            <person name="del Toro C."/>
            <person name="Ryder H.F."/>
            <person name="Williamson S.C."/>
            <person name="Barbeau R.A."/>
            <person name="Hamilton E.P."/>
            <person name="Orias E."/>
        </authorList>
    </citation>
    <scope>NUCLEOTIDE SEQUENCE [LARGE SCALE GENOMIC DNA]</scope>
    <source>
        <strain evidence="2">SB210</strain>
    </source>
</reference>
<dbReference type="KEGG" id="tet:TTHERM_00578890"/>
<evidence type="ECO:0008006" key="3">
    <source>
        <dbReference type="Google" id="ProtNLM"/>
    </source>
</evidence>
<dbReference type="GeneID" id="7833777"/>
<dbReference type="HOGENOM" id="CLU_2364312_0_0_1"/>
<organism evidence="1 2">
    <name type="scientific">Tetrahymena thermophila (strain SB210)</name>
    <dbReference type="NCBI Taxonomy" id="312017"/>
    <lineage>
        <taxon>Eukaryota</taxon>
        <taxon>Sar</taxon>
        <taxon>Alveolata</taxon>
        <taxon>Ciliophora</taxon>
        <taxon>Intramacronucleata</taxon>
        <taxon>Oligohymenophorea</taxon>
        <taxon>Hymenostomatida</taxon>
        <taxon>Tetrahymenina</taxon>
        <taxon>Tetrahymenidae</taxon>
        <taxon>Tetrahymena</taxon>
    </lineage>
</organism>
<evidence type="ECO:0000313" key="2">
    <source>
        <dbReference type="Proteomes" id="UP000009168"/>
    </source>
</evidence>
<dbReference type="EMBL" id="GG662527">
    <property type="protein sequence ID" value="EAS02645.1"/>
    <property type="molecule type" value="Genomic_DNA"/>
</dbReference>
<name>I7MLL4_TETTS</name>
<dbReference type="SUPFAM" id="SSF54236">
    <property type="entry name" value="Ubiquitin-like"/>
    <property type="match status" value="1"/>
</dbReference>
<dbReference type="InterPro" id="IPR029071">
    <property type="entry name" value="Ubiquitin-like_domsf"/>
</dbReference>
<accession>I7MLL4</accession>
<gene>
    <name evidence="1" type="ORF">TTHERM_00578890</name>
</gene>
<dbReference type="Gene3D" id="3.10.20.90">
    <property type="entry name" value="Phosphatidylinositol 3-kinase Catalytic Subunit, Chain A, domain 1"/>
    <property type="match status" value="1"/>
</dbReference>
<dbReference type="InParanoid" id="I7MLL4"/>
<dbReference type="Proteomes" id="UP000009168">
    <property type="component" value="Unassembled WGS sequence"/>
</dbReference>
<proteinExistence type="predicted"/>
<sequence length="96" mass="10900">MDDQIELENGDQYKFSIQIPRLNQQFDANIEKQLTLGEFFEAIAELVSTDVKSVRLMYNGQRISNDSNKRVGDEFQSCDSSKIEIIVFTESQGASS</sequence>
<keyword evidence="2" id="KW-1185">Reference proteome</keyword>
<dbReference type="RefSeq" id="XP_001022890.1">
    <property type="nucleotide sequence ID" value="XM_001022890.3"/>
</dbReference>
<evidence type="ECO:0000313" key="1">
    <source>
        <dbReference type="EMBL" id="EAS02645.1"/>
    </source>
</evidence>
<dbReference type="AlphaFoldDB" id="I7MLL4"/>
<protein>
    <recommendedName>
        <fullName evidence="3">Ubiquitin-like domain-containing protein</fullName>
    </recommendedName>
</protein>